<evidence type="ECO:0000259" key="7">
    <source>
        <dbReference type="PROSITE" id="PS50021"/>
    </source>
</evidence>
<protein>
    <submittedName>
        <fullName evidence="9">Uncharacterized protein</fullName>
    </submittedName>
</protein>
<evidence type="ECO:0000256" key="1">
    <source>
        <dbReference type="ARBA" id="ARBA00022723"/>
    </source>
</evidence>
<evidence type="ECO:0000256" key="4">
    <source>
        <dbReference type="ARBA" id="ARBA00023203"/>
    </source>
</evidence>
<accession>A0A8C4QDP5</accession>
<dbReference type="PROSITE" id="PS50021">
    <property type="entry name" value="CH"/>
    <property type="match status" value="1"/>
</dbReference>
<dbReference type="FunFam" id="1.10.418.10:FF:000001">
    <property type="entry name" value="Actinin alpha 1"/>
    <property type="match status" value="1"/>
</dbReference>
<dbReference type="Gene3D" id="1.10.418.10">
    <property type="entry name" value="Calponin-like domain"/>
    <property type="match status" value="2"/>
</dbReference>
<dbReference type="Gene3D" id="2.130.10.10">
    <property type="entry name" value="YVTN repeat-like/Quinoprotein amine dehydrogenase"/>
    <property type="match status" value="1"/>
</dbReference>
<dbReference type="Gene3D" id="1.10.238.10">
    <property type="entry name" value="EF-hand"/>
    <property type="match status" value="2"/>
</dbReference>
<dbReference type="Pfam" id="PF13405">
    <property type="entry name" value="EF-hand_6"/>
    <property type="match status" value="1"/>
</dbReference>
<keyword evidence="4" id="KW-0009">Actin-binding</keyword>
<dbReference type="PANTHER" id="PTHR11915">
    <property type="entry name" value="SPECTRIN/FILAMIN RELATED CYTOSKELETAL PROTEIN"/>
    <property type="match status" value="1"/>
</dbReference>
<dbReference type="CDD" id="cd00051">
    <property type="entry name" value="EFh"/>
    <property type="match status" value="1"/>
</dbReference>
<evidence type="ECO:0000256" key="5">
    <source>
        <dbReference type="SAM" id="Coils"/>
    </source>
</evidence>
<dbReference type="FunFam" id="1.10.238.10:FF:000004">
    <property type="entry name" value="Actinin alpha 1"/>
    <property type="match status" value="1"/>
</dbReference>
<keyword evidence="10" id="KW-1185">Reference proteome</keyword>
<dbReference type="Ensembl" id="ENSEBUT00000014072.1">
    <property type="protein sequence ID" value="ENSEBUP00000013496.1"/>
    <property type="gene ID" value="ENSEBUG00000008520.1"/>
</dbReference>
<dbReference type="InterPro" id="IPR018159">
    <property type="entry name" value="Spectrin/alpha-actinin"/>
</dbReference>
<dbReference type="Proteomes" id="UP000694388">
    <property type="component" value="Unplaced"/>
</dbReference>
<dbReference type="InterPro" id="IPR015943">
    <property type="entry name" value="WD40/YVTN_repeat-like_dom_sf"/>
</dbReference>
<dbReference type="Pfam" id="PF00307">
    <property type="entry name" value="CH"/>
    <property type="match status" value="1"/>
</dbReference>
<reference evidence="9" key="1">
    <citation type="submission" date="2025-08" db="UniProtKB">
        <authorList>
            <consortium name="Ensembl"/>
        </authorList>
    </citation>
    <scope>IDENTIFICATION</scope>
</reference>
<dbReference type="SUPFAM" id="SSF47576">
    <property type="entry name" value="Calponin-homology domain, CH-domain"/>
    <property type="match status" value="1"/>
</dbReference>
<evidence type="ECO:0000256" key="3">
    <source>
        <dbReference type="ARBA" id="ARBA00022837"/>
    </source>
</evidence>
<dbReference type="InterPro" id="IPR036872">
    <property type="entry name" value="CH_dom_sf"/>
</dbReference>
<name>A0A8C4QDP5_EPTBU</name>
<feature type="compositionally biased region" description="Basic and acidic residues" evidence="6">
    <location>
        <begin position="371"/>
        <end position="388"/>
    </location>
</feature>
<feature type="domain" description="Calponin-homology (CH)" evidence="7">
    <location>
        <begin position="200"/>
        <end position="306"/>
    </location>
</feature>
<feature type="coiled-coil region" evidence="5">
    <location>
        <begin position="793"/>
        <end position="820"/>
    </location>
</feature>
<dbReference type="Gene3D" id="1.20.58.60">
    <property type="match status" value="4"/>
</dbReference>
<dbReference type="GO" id="GO:0005509">
    <property type="term" value="F:calcium ion binding"/>
    <property type="evidence" value="ECO:0007669"/>
    <property type="project" value="InterPro"/>
</dbReference>
<dbReference type="Pfam" id="PF08726">
    <property type="entry name" value="EFhand_Ca_insen"/>
    <property type="match status" value="1"/>
</dbReference>
<evidence type="ECO:0000313" key="10">
    <source>
        <dbReference type="Proteomes" id="UP000694388"/>
    </source>
</evidence>
<feature type="region of interest" description="Disordered" evidence="6">
    <location>
        <begin position="366"/>
        <end position="388"/>
    </location>
</feature>
<evidence type="ECO:0000256" key="6">
    <source>
        <dbReference type="SAM" id="MobiDB-lite"/>
    </source>
</evidence>
<dbReference type="InterPro" id="IPR002017">
    <property type="entry name" value="Spectrin_repeat"/>
</dbReference>
<dbReference type="CDD" id="cd21216">
    <property type="entry name" value="CH_ACTN_rpt2"/>
    <property type="match status" value="1"/>
</dbReference>
<dbReference type="SMART" id="SM00033">
    <property type="entry name" value="CH"/>
    <property type="match status" value="1"/>
</dbReference>
<dbReference type="SUPFAM" id="SSF47473">
    <property type="entry name" value="EF-hand"/>
    <property type="match status" value="1"/>
</dbReference>
<dbReference type="InterPro" id="IPR036322">
    <property type="entry name" value="WD40_repeat_dom_sf"/>
</dbReference>
<reference evidence="9" key="2">
    <citation type="submission" date="2025-09" db="UniProtKB">
        <authorList>
            <consortium name="Ensembl"/>
        </authorList>
    </citation>
    <scope>IDENTIFICATION</scope>
</reference>
<organism evidence="9 10">
    <name type="scientific">Eptatretus burgeri</name>
    <name type="common">Inshore hagfish</name>
    <dbReference type="NCBI Taxonomy" id="7764"/>
    <lineage>
        <taxon>Eukaryota</taxon>
        <taxon>Metazoa</taxon>
        <taxon>Chordata</taxon>
        <taxon>Craniata</taxon>
        <taxon>Vertebrata</taxon>
        <taxon>Cyclostomata</taxon>
        <taxon>Myxini</taxon>
        <taxon>Myxiniformes</taxon>
        <taxon>Myxinidae</taxon>
        <taxon>Eptatretinae</taxon>
        <taxon>Eptatretus</taxon>
    </lineage>
</organism>
<dbReference type="SMART" id="SM00150">
    <property type="entry name" value="SPEC"/>
    <property type="match status" value="3"/>
</dbReference>
<dbReference type="AlphaFoldDB" id="A0A8C4QDP5"/>
<dbReference type="InterPro" id="IPR002048">
    <property type="entry name" value="EF_hand_dom"/>
</dbReference>
<dbReference type="SMART" id="SM00054">
    <property type="entry name" value="EFh"/>
    <property type="match status" value="2"/>
</dbReference>
<proteinExistence type="predicted"/>
<dbReference type="SUPFAM" id="SSF50978">
    <property type="entry name" value="WD40 repeat-like"/>
    <property type="match status" value="1"/>
</dbReference>
<dbReference type="SMART" id="SM01184">
    <property type="entry name" value="efhand_Ca_insen"/>
    <property type="match status" value="1"/>
</dbReference>
<keyword evidence="2" id="KW-0677">Repeat</keyword>
<dbReference type="PROSITE" id="PS50222">
    <property type="entry name" value="EF_HAND_2"/>
    <property type="match status" value="1"/>
</dbReference>
<sequence>MIFASSSDEGRVLIWDVRAPPREEPLCLAYCRSAFHGVAFNPAEPRLVATANSREGVGLWDVRRPLSCLRHFGSSPGGPPSSAMSVRFTGDGGRLAALRRRLPPVLYDLGGPRVGGGPAPPPTQFDHPGYFNSCTMKSCCFAGDRDQYLLSGSDDFNLYMWRIPEGAPEKIVDGNVKMTLGMIWTIILRFAIQDISVEEMSAKEGLLLWCQRKTAPYDNVNVNNFHTSWKDGLAFCALIHRHRPDLIDYSELRKDDPLTNLNTAFEVAEKNLDIPKMLDADDIVNTPRPDEKTIMTYISCFYHAFSGAQKAETAANRICKVLEANQENEKLMEEYERIASDLLAWIDQQIPWLSKRETQPSLAPAQTLLSRHSDYSKEERPPHAKERNRLNTTFNSLQTRLRLHNRPNFMPAEGHLVADIAHAWERLEGAECGYEEWLLSEMQRLQRLDHLVAKFKIKADGHEAWSAGIDQQLENEILGGGENLATDESDGPLKIGNNLATVQVLIRRQEALESDLAAHQEGVEQIAAIAQELNELEYEDVVSVNTRCEAICNHWDDLGKKTQARHNVLKQQEAWLAAVDNLQKGIVARATPFLVWLHGAADDLQDPFLLYSVAEVQVRVLLNHITLALSLTLKLWRLVNVIWSENLSNFFCFSHNLSFSPFSFPQALLKAHIDFKATLPAAQTERDGLLAMWTELDKLQQAPPPSFVRPSQRLPSENPYTDILPLDITSMWDQVQLLVVQREQALLKEQVCQEQRQALKNQYRTVAASVAPWIQRHAEEAGRLVSGSISGSLEERNVQLHRLKEELSRQEGNLSRLEELHTALHHAGVYDTAHTPYPMERVRVGWEALGTALAHAESQLETEAAGGARNLTPEQLRELQAAFNHFDKKKKGILDAEDFRACLISMGHVLGEAEFARLLAGADPVGTGVVSFAAFLDVMAREAGATGSTEQTVEAFRILAGDKPYILPEELRQELPPEQAEYCIASMSPSTDPVAPPGALDYSSFASALYGQSDL</sequence>
<keyword evidence="5" id="KW-0175">Coiled coil</keyword>
<dbReference type="GeneTree" id="ENSGT00940000153968"/>
<dbReference type="GO" id="GO:0003779">
    <property type="term" value="F:actin binding"/>
    <property type="evidence" value="ECO:0007669"/>
    <property type="project" value="UniProtKB-KW"/>
</dbReference>
<keyword evidence="1" id="KW-0479">Metal-binding</keyword>
<dbReference type="InterPro" id="IPR014837">
    <property type="entry name" value="EF-hand_Ca_insen"/>
</dbReference>
<dbReference type="Pfam" id="PF00435">
    <property type="entry name" value="Spectrin"/>
    <property type="match status" value="3"/>
</dbReference>
<evidence type="ECO:0000256" key="2">
    <source>
        <dbReference type="ARBA" id="ARBA00022737"/>
    </source>
</evidence>
<dbReference type="InterPro" id="IPR001715">
    <property type="entry name" value="CH_dom"/>
</dbReference>
<dbReference type="InterPro" id="IPR011992">
    <property type="entry name" value="EF-hand-dom_pair"/>
</dbReference>
<feature type="domain" description="EF-hand" evidence="8">
    <location>
        <begin position="874"/>
        <end position="909"/>
    </location>
</feature>
<keyword evidence="3" id="KW-0106">Calcium</keyword>
<dbReference type="CDD" id="cd00176">
    <property type="entry name" value="SPEC"/>
    <property type="match status" value="2"/>
</dbReference>
<evidence type="ECO:0000313" key="9">
    <source>
        <dbReference type="Ensembl" id="ENSEBUP00000013496.1"/>
    </source>
</evidence>
<evidence type="ECO:0000259" key="8">
    <source>
        <dbReference type="PROSITE" id="PS50222"/>
    </source>
</evidence>
<dbReference type="SUPFAM" id="SSF46966">
    <property type="entry name" value="Spectrin repeat"/>
    <property type="match status" value="4"/>
</dbReference>